<organism evidence="1 2">
    <name type="scientific">Streptomyces olivaceiscleroticus</name>
    <dbReference type="NCBI Taxonomy" id="68245"/>
    <lineage>
        <taxon>Bacteria</taxon>
        <taxon>Bacillati</taxon>
        <taxon>Actinomycetota</taxon>
        <taxon>Actinomycetes</taxon>
        <taxon>Kitasatosporales</taxon>
        <taxon>Streptomycetaceae</taxon>
        <taxon>Streptomyces</taxon>
    </lineage>
</organism>
<evidence type="ECO:0000313" key="2">
    <source>
        <dbReference type="Proteomes" id="UP001500909"/>
    </source>
</evidence>
<keyword evidence="2" id="KW-1185">Reference proteome</keyword>
<accession>A0ABN0ZJH8</accession>
<name>A0ABN0ZJH8_9ACTN</name>
<evidence type="ECO:0000313" key="1">
    <source>
        <dbReference type="EMBL" id="GAA0450106.1"/>
    </source>
</evidence>
<dbReference type="Proteomes" id="UP001500909">
    <property type="component" value="Unassembled WGS sequence"/>
</dbReference>
<proteinExistence type="predicted"/>
<sequence length="75" mass="8505">MELADALASYLTQMADERGEEYVDDTDMESSLAKLMDTLAFASVPPARRLIELLKERGWTGWTKLERVAPPRHPL</sequence>
<dbReference type="EMBL" id="BAAABY010000009">
    <property type="protein sequence ID" value="GAA0450106.1"/>
    <property type="molecule type" value="Genomic_DNA"/>
</dbReference>
<protein>
    <submittedName>
        <fullName evidence="1">Uncharacterized protein</fullName>
    </submittedName>
</protein>
<comment type="caution">
    <text evidence="1">The sequence shown here is derived from an EMBL/GenBank/DDBJ whole genome shotgun (WGS) entry which is preliminary data.</text>
</comment>
<gene>
    <name evidence="1" type="ORF">GCM10010361_12710</name>
</gene>
<reference evidence="1 2" key="1">
    <citation type="journal article" date="2019" name="Int. J. Syst. Evol. Microbiol.">
        <title>The Global Catalogue of Microorganisms (GCM) 10K type strain sequencing project: providing services to taxonomists for standard genome sequencing and annotation.</title>
        <authorList>
            <consortium name="The Broad Institute Genomics Platform"/>
            <consortium name="The Broad Institute Genome Sequencing Center for Infectious Disease"/>
            <person name="Wu L."/>
            <person name="Ma J."/>
        </authorList>
    </citation>
    <scope>NUCLEOTIDE SEQUENCE [LARGE SCALE GENOMIC DNA]</scope>
    <source>
        <strain evidence="1 2">JCM 4805</strain>
    </source>
</reference>